<feature type="domain" description="CheW-like" evidence="10">
    <location>
        <begin position="488"/>
        <end position="628"/>
    </location>
</feature>
<dbReference type="Gene3D" id="3.30.565.10">
    <property type="entry name" value="Histidine kinase-like ATPase, C-terminal domain"/>
    <property type="match status" value="1"/>
</dbReference>
<evidence type="ECO:0000259" key="9">
    <source>
        <dbReference type="PROSITE" id="PS50109"/>
    </source>
</evidence>
<dbReference type="SUPFAM" id="SSF47226">
    <property type="entry name" value="Histidine-containing phosphotransfer domain, HPT domain"/>
    <property type="match status" value="1"/>
</dbReference>
<accession>A0ABV8CHT1</accession>
<feature type="compositionally biased region" description="Low complexity" evidence="8">
    <location>
        <begin position="149"/>
        <end position="158"/>
    </location>
</feature>
<dbReference type="InterPro" id="IPR036641">
    <property type="entry name" value="HPT_dom_sf"/>
</dbReference>
<dbReference type="PANTHER" id="PTHR43395">
    <property type="entry name" value="SENSOR HISTIDINE KINASE CHEA"/>
    <property type="match status" value="1"/>
</dbReference>
<dbReference type="InterPro" id="IPR037006">
    <property type="entry name" value="CheA-like_homodim_sf"/>
</dbReference>
<dbReference type="SMART" id="SM00387">
    <property type="entry name" value="HATPase_c"/>
    <property type="match status" value="1"/>
</dbReference>
<keyword evidence="4" id="KW-0808">Transferase</keyword>
<dbReference type="PROSITE" id="PS50109">
    <property type="entry name" value="HIS_KIN"/>
    <property type="match status" value="1"/>
</dbReference>
<dbReference type="InterPro" id="IPR008207">
    <property type="entry name" value="Sig_transdc_His_kin_Hpt_dom"/>
</dbReference>
<feature type="compositionally biased region" description="Basic and acidic residues" evidence="8">
    <location>
        <begin position="192"/>
        <end position="211"/>
    </location>
</feature>
<dbReference type="InterPro" id="IPR036061">
    <property type="entry name" value="CheW-like_dom_sf"/>
</dbReference>
<comment type="caution">
    <text evidence="12">The sequence shown here is derived from an EMBL/GenBank/DDBJ whole genome shotgun (WGS) entry which is preliminary data.</text>
</comment>
<sequence>MNEEIDGYDEIVKEFLAECTEHLDTLDNGFVVIEQNSSDRKTLAEIFRSIHTIKGGAGMLAFQKLEKVTHAAESLLSLLRDGKLELNSQIITTLLRSVDVVREMLNIISVTSFDGDDEHEELIADLLRLQTPQPAEQPKQSKSRKSKQSRQPQKPEQSTIPAQNIHVESIEDETASEAEQEPEIQLSYGAEPENKDFIETQSTETHEEYPKMDIPSLSVNSGAESEQSSDMKNTAVIDATIRINVDLLDKLMNLVGELVLSRNQILQFISAISDSSFIAVSQRLNLITSELQEGVMKTRMQPIGNVWSKFTRIVRDLATTCNKRVNLVMYGKETELDKTLIEAIKDPLTHIVRNSVDHGIELPEKRRLAGKPEEGTITLKAYHEGGHVNIEIHDDGGGLSAEKIKGKALEKGLISADQAARMSERDALNLVFLPGFSTAEKVTNISGRGVGMDVVRTNIERINGTIELQSKLGWSTTIKIKIPLTLAIIPALIITCQGNRYAIPQISLLELVRLEPDEIDNNIQYIKDDPVYKLRGKLLPLVYLNKELELAGGVVGRNNESINIVVLQAGETEFGLVVDSITDTQEIVVKPLSKLLRNQQVFAGATIMGDGKISLILDAVGIARKAGLLSTSMDANKINRKNEDQENKLEKQTLLLLSAGTANPMGVPLEKVDRIEEFSTETIELIGAQEVVQYRDSIMPLVRLNKFMRANGSMVIDDKKVQVIVHSNGSHNYGLVVDRVYDIVEGAFRFDKDIRRPGVIGASVIEDKITEILDIEAIMRDVLPAYYQQSAKVQS</sequence>
<keyword evidence="13" id="KW-1185">Reference proteome</keyword>
<evidence type="ECO:0000256" key="6">
    <source>
        <dbReference type="ARBA" id="ARBA00023012"/>
    </source>
</evidence>
<dbReference type="Gene3D" id="1.10.287.560">
    <property type="entry name" value="Histidine kinase CheA-like, homodimeric domain"/>
    <property type="match status" value="1"/>
</dbReference>
<evidence type="ECO:0000259" key="10">
    <source>
        <dbReference type="PROSITE" id="PS50851"/>
    </source>
</evidence>
<evidence type="ECO:0000256" key="5">
    <source>
        <dbReference type="ARBA" id="ARBA00022777"/>
    </source>
</evidence>
<feature type="compositionally biased region" description="Acidic residues" evidence="8">
    <location>
        <begin position="170"/>
        <end position="182"/>
    </location>
</feature>
<keyword evidence="3 7" id="KW-0597">Phosphoprotein</keyword>
<dbReference type="CDD" id="cd00731">
    <property type="entry name" value="CheA_reg"/>
    <property type="match status" value="1"/>
</dbReference>
<dbReference type="PROSITE" id="PS50894">
    <property type="entry name" value="HPT"/>
    <property type="match status" value="1"/>
</dbReference>
<keyword evidence="5" id="KW-0418">Kinase</keyword>
<dbReference type="Pfam" id="PF02895">
    <property type="entry name" value="H-kinase_dim"/>
    <property type="match status" value="1"/>
</dbReference>
<keyword evidence="6" id="KW-0902">Two-component regulatory system</keyword>
<dbReference type="SMART" id="SM01231">
    <property type="entry name" value="H-kinase_dim"/>
    <property type="match status" value="1"/>
</dbReference>
<dbReference type="InterPro" id="IPR005467">
    <property type="entry name" value="His_kinase_dom"/>
</dbReference>
<organism evidence="12 13">
    <name type="scientific">Legionella dresdenensis</name>
    <dbReference type="NCBI Taxonomy" id="450200"/>
    <lineage>
        <taxon>Bacteria</taxon>
        <taxon>Pseudomonadati</taxon>
        <taxon>Pseudomonadota</taxon>
        <taxon>Gammaproteobacteria</taxon>
        <taxon>Legionellales</taxon>
        <taxon>Legionellaceae</taxon>
        <taxon>Legionella</taxon>
    </lineage>
</organism>
<dbReference type="PRINTS" id="PR00344">
    <property type="entry name" value="BCTRLSENSOR"/>
</dbReference>
<dbReference type="InterPro" id="IPR002545">
    <property type="entry name" value="CheW-lke_dom"/>
</dbReference>
<dbReference type="PANTHER" id="PTHR43395:SF1">
    <property type="entry name" value="CHEMOTAXIS PROTEIN CHEA"/>
    <property type="match status" value="1"/>
</dbReference>
<feature type="domain" description="Histidine kinase" evidence="9">
    <location>
        <begin position="242"/>
        <end position="486"/>
    </location>
</feature>
<protein>
    <recommendedName>
        <fullName evidence="2">histidine kinase</fullName>
        <ecNumber evidence="2">2.7.13.3</ecNumber>
    </recommendedName>
</protein>
<comment type="catalytic activity">
    <reaction evidence="1">
        <text>ATP + protein L-histidine = ADP + protein N-phospho-L-histidine.</text>
        <dbReference type="EC" id="2.7.13.3"/>
    </reaction>
</comment>
<dbReference type="InterPro" id="IPR003594">
    <property type="entry name" value="HATPase_dom"/>
</dbReference>
<feature type="region of interest" description="Disordered" evidence="8">
    <location>
        <begin position="129"/>
        <end position="230"/>
    </location>
</feature>
<dbReference type="InterPro" id="IPR051315">
    <property type="entry name" value="Bact_Chemotaxis_CheA"/>
</dbReference>
<feature type="domain" description="HPt" evidence="11">
    <location>
        <begin position="4"/>
        <end position="108"/>
    </location>
</feature>
<dbReference type="SUPFAM" id="SSF47384">
    <property type="entry name" value="Homodimeric domain of signal transducing histidine kinase"/>
    <property type="match status" value="1"/>
</dbReference>
<feature type="domain" description="CheW-like" evidence="10">
    <location>
        <begin position="651"/>
        <end position="784"/>
    </location>
</feature>
<evidence type="ECO:0000256" key="1">
    <source>
        <dbReference type="ARBA" id="ARBA00000085"/>
    </source>
</evidence>
<dbReference type="SMART" id="SM00073">
    <property type="entry name" value="HPT"/>
    <property type="match status" value="1"/>
</dbReference>
<dbReference type="Pfam" id="PF02518">
    <property type="entry name" value="HATPase_c"/>
    <property type="match status" value="1"/>
</dbReference>
<dbReference type="InterPro" id="IPR004105">
    <property type="entry name" value="CheA-like_dim"/>
</dbReference>
<evidence type="ECO:0000256" key="2">
    <source>
        <dbReference type="ARBA" id="ARBA00012438"/>
    </source>
</evidence>
<evidence type="ECO:0000256" key="7">
    <source>
        <dbReference type="PROSITE-ProRule" id="PRU00110"/>
    </source>
</evidence>
<dbReference type="InterPro" id="IPR036890">
    <property type="entry name" value="HATPase_C_sf"/>
</dbReference>
<evidence type="ECO:0000256" key="4">
    <source>
        <dbReference type="ARBA" id="ARBA00022679"/>
    </source>
</evidence>
<evidence type="ECO:0000256" key="3">
    <source>
        <dbReference type="ARBA" id="ARBA00022553"/>
    </source>
</evidence>
<gene>
    <name evidence="12" type="ORF">ACFORL_11025</name>
</gene>
<name>A0ABV8CHT1_9GAMM</name>
<dbReference type="EMBL" id="JBHSAB010000026">
    <property type="protein sequence ID" value="MFC3909601.1"/>
    <property type="molecule type" value="Genomic_DNA"/>
</dbReference>
<dbReference type="EC" id="2.7.13.3" evidence="2"/>
<dbReference type="Gene3D" id="2.30.30.40">
    <property type="entry name" value="SH3 Domains"/>
    <property type="match status" value="1"/>
</dbReference>
<dbReference type="SUPFAM" id="SSF55874">
    <property type="entry name" value="ATPase domain of HSP90 chaperone/DNA topoisomerase II/histidine kinase"/>
    <property type="match status" value="1"/>
</dbReference>
<dbReference type="InterPro" id="IPR004358">
    <property type="entry name" value="Sig_transdc_His_kin-like_C"/>
</dbReference>
<dbReference type="RefSeq" id="WP_382343971.1">
    <property type="nucleotide sequence ID" value="NZ_JBHSAB010000026.1"/>
</dbReference>
<dbReference type="SMART" id="SM00260">
    <property type="entry name" value="CheW"/>
    <property type="match status" value="2"/>
</dbReference>
<dbReference type="Gene3D" id="2.40.50.180">
    <property type="entry name" value="CheA-289, Domain 4"/>
    <property type="match status" value="1"/>
</dbReference>
<dbReference type="Gene3D" id="1.20.120.160">
    <property type="entry name" value="HPT domain"/>
    <property type="match status" value="1"/>
</dbReference>
<dbReference type="CDD" id="cd16916">
    <property type="entry name" value="HATPase_CheA-like"/>
    <property type="match status" value="1"/>
</dbReference>
<feature type="modified residue" description="Phosphohistidine" evidence="7">
    <location>
        <position position="51"/>
    </location>
</feature>
<proteinExistence type="predicted"/>
<evidence type="ECO:0000256" key="8">
    <source>
        <dbReference type="SAM" id="MobiDB-lite"/>
    </source>
</evidence>
<evidence type="ECO:0000259" key="11">
    <source>
        <dbReference type="PROSITE" id="PS50894"/>
    </source>
</evidence>
<evidence type="ECO:0000313" key="13">
    <source>
        <dbReference type="Proteomes" id="UP001595758"/>
    </source>
</evidence>
<evidence type="ECO:0000313" key="12">
    <source>
        <dbReference type="EMBL" id="MFC3909601.1"/>
    </source>
</evidence>
<dbReference type="SUPFAM" id="SSF50341">
    <property type="entry name" value="CheW-like"/>
    <property type="match status" value="2"/>
</dbReference>
<dbReference type="InterPro" id="IPR036097">
    <property type="entry name" value="HisK_dim/P_sf"/>
</dbReference>
<dbReference type="Proteomes" id="UP001595758">
    <property type="component" value="Unassembled WGS sequence"/>
</dbReference>
<reference evidence="13" key="1">
    <citation type="journal article" date="2019" name="Int. J. Syst. Evol. Microbiol.">
        <title>The Global Catalogue of Microorganisms (GCM) 10K type strain sequencing project: providing services to taxonomists for standard genome sequencing and annotation.</title>
        <authorList>
            <consortium name="The Broad Institute Genomics Platform"/>
            <consortium name="The Broad Institute Genome Sequencing Center for Infectious Disease"/>
            <person name="Wu L."/>
            <person name="Ma J."/>
        </authorList>
    </citation>
    <scope>NUCLEOTIDE SEQUENCE [LARGE SCALE GENOMIC DNA]</scope>
    <source>
        <strain evidence="13">CCUG 59858</strain>
    </source>
</reference>
<feature type="compositionally biased region" description="Polar residues" evidence="8">
    <location>
        <begin position="217"/>
        <end position="230"/>
    </location>
</feature>
<dbReference type="Pfam" id="PF01627">
    <property type="entry name" value="Hpt"/>
    <property type="match status" value="1"/>
</dbReference>
<dbReference type="Pfam" id="PF01584">
    <property type="entry name" value="CheW"/>
    <property type="match status" value="2"/>
</dbReference>
<dbReference type="PROSITE" id="PS50851">
    <property type="entry name" value="CHEW"/>
    <property type="match status" value="2"/>
</dbReference>
<dbReference type="CDD" id="cd00088">
    <property type="entry name" value="HPT"/>
    <property type="match status" value="1"/>
</dbReference>